<dbReference type="EMBL" id="JAVHNR010000011">
    <property type="protein sequence ID" value="KAK6330802.1"/>
    <property type="molecule type" value="Genomic_DNA"/>
</dbReference>
<gene>
    <name evidence="1" type="ORF">TWF718_003002</name>
</gene>
<dbReference type="AlphaFoldDB" id="A0AAN8MF38"/>
<keyword evidence="2" id="KW-1185">Reference proteome</keyword>
<sequence>MAGNVSSITTMMDRLLKTPEHSPLTLEGMPPEIKNQIYGHLLDSKACDKSLDDNSEIKPHFHPNILRVNKKTYKEGHGILYGSSGPVITAALYMADGEDALKRGMVPFRSTKYTRSIAGRQLHIVVKPTFVSPSKRKPCVFVLVGMDNIKSFYRFLKLLNWAENDGRGISYEFNFEPCKNVLETASTSPGGDLQVHKDLVDLFSGLRASLQTCNTKGLTDRSVEAAFLQKLNNKVLWLQAESLEFWTNCLALYNKAAQLSAEGSFDAALKYHEYIMQVYKLSCGNNSSLQGPDASLEGSFLSRFMTLIAAIHVSRAMLYLLGSFSAKHKGNLKETICMEMFGAVLAANEAMVDEMGETIATLMIPKDMTAAIWKTIAVLRMVCGDSVRKISAAWGSAAVWTEDEEKKAKLEQLEFCALTTDLRDTPQIERAMRIAVAKMYIPHLSFPVLPWGEHTPFDSVSVLNERFLLRELKYTGPLYPNGIQGISGESTRPGSSVPAIHGGKVDSKHCKAVLKGLHNCTTKYRRVCDFTIWIGQDGFFFKGSDSIMRDMGKPPSNMYMSSPFDLNPILFF</sequence>
<name>A0AAN8MF38_9PEZI</name>
<evidence type="ECO:0000313" key="2">
    <source>
        <dbReference type="Proteomes" id="UP001313282"/>
    </source>
</evidence>
<protein>
    <submittedName>
        <fullName evidence="1">Uncharacterized protein</fullName>
    </submittedName>
</protein>
<organism evidence="1 2">
    <name type="scientific">Orbilia javanica</name>
    <dbReference type="NCBI Taxonomy" id="47235"/>
    <lineage>
        <taxon>Eukaryota</taxon>
        <taxon>Fungi</taxon>
        <taxon>Dikarya</taxon>
        <taxon>Ascomycota</taxon>
        <taxon>Pezizomycotina</taxon>
        <taxon>Orbiliomycetes</taxon>
        <taxon>Orbiliales</taxon>
        <taxon>Orbiliaceae</taxon>
        <taxon>Orbilia</taxon>
    </lineage>
</organism>
<proteinExistence type="predicted"/>
<evidence type="ECO:0000313" key="1">
    <source>
        <dbReference type="EMBL" id="KAK6330802.1"/>
    </source>
</evidence>
<accession>A0AAN8MF38</accession>
<dbReference type="Proteomes" id="UP001313282">
    <property type="component" value="Unassembled WGS sequence"/>
</dbReference>
<comment type="caution">
    <text evidence="1">The sequence shown here is derived from an EMBL/GenBank/DDBJ whole genome shotgun (WGS) entry which is preliminary data.</text>
</comment>
<reference evidence="1 2" key="1">
    <citation type="submission" date="2019-10" db="EMBL/GenBank/DDBJ databases">
        <authorList>
            <person name="Palmer J.M."/>
        </authorList>
    </citation>
    <scope>NUCLEOTIDE SEQUENCE [LARGE SCALE GENOMIC DNA]</scope>
    <source>
        <strain evidence="1 2">TWF718</strain>
    </source>
</reference>